<comment type="caution">
    <text evidence="2">The sequence shown here is derived from an EMBL/GenBank/DDBJ whole genome shotgun (WGS) entry which is preliminary data.</text>
</comment>
<dbReference type="AlphaFoldDB" id="A0A395V3U4"/>
<feature type="compositionally biased region" description="Polar residues" evidence="1">
    <location>
        <begin position="1"/>
        <end position="18"/>
    </location>
</feature>
<dbReference type="EMBL" id="QRVL01000020">
    <property type="protein sequence ID" value="RGS36674.1"/>
    <property type="molecule type" value="Genomic_DNA"/>
</dbReference>
<proteinExistence type="predicted"/>
<organism evidence="2 3">
    <name type="scientific">Roseburia hominis</name>
    <dbReference type="NCBI Taxonomy" id="301301"/>
    <lineage>
        <taxon>Bacteria</taxon>
        <taxon>Bacillati</taxon>
        <taxon>Bacillota</taxon>
        <taxon>Clostridia</taxon>
        <taxon>Lachnospirales</taxon>
        <taxon>Lachnospiraceae</taxon>
        <taxon>Roseburia</taxon>
    </lineage>
</organism>
<evidence type="ECO:0000313" key="2">
    <source>
        <dbReference type="EMBL" id="RGS36674.1"/>
    </source>
</evidence>
<sequence>MDWTSYRTETGRTFQNTKGCGDSLKQNERISSLPVGTSDSVSLPRLDNPQGVSGNPQTMSGLSSVPNGHRFTDNIKPREPNSPASAIENRADADSDSGFARLCYVQRCPKGHTKVLKLSAGLRTHPVECSKLGKTWIIKAVSAGRVRNSAFCV</sequence>
<feature type="compositionally biased region" description="Polar residues" evidence="1">
    <location>
        <begin position="50"/>
        <end position="66"/>
    </location>
</feature>
<evidence type="ECO:0000313" key="3">
    <source>
        <dbReference type="Proteomes" id="UP000266172"/>
    </source>
</evidence>
<accession>A0A395V3U4</accession>
<name>A0A395V3U4_9FIRM</name>
<protein>
    <submittedName>
        <fullName evidence="2">Uncharacterized protein</fullName>
    </submittedName>
</protein>
<feature type="region of interest" description="Disordered" evidence="1">
    <location>
        <begin position="1"/>
        <end position="92"/>
    </location>
</feature>
<feature type="compositionally biased region" description="Basic and acidic residues" evidence="1">
    <location>
        <begin position="70"/>
        <end position="79"/>
    </location>
</feature>
<gene>
    <name evidence="2" type="ORF">DWX93_15245</name>
</gene>
<reference evidence="2 3" key="1">
    <citation type="submission" date="2018-08" db="EMBL/GenBank/DDBJ databases">
        <title>A genome reference for cultivated species of the human gut microbiota.</title>
        <authorList>
            <person name="Zou Y."/>
            <person name="Xue W."/>
            <person name="Luo G."/>
        </authorList>
    </citation>
    <scope>NUCLEOTIDE SEQUENCE [LARGE SCALE GENOMIC DNA]</scope>
    <source>
        <strain evidence="2 3">AF22-12AC</strain>
    </source>
</reference>
<dbReference type="Proteomes" id="UP000266172">
    <property type="component" value="Unassembled WGS sequence"/>
</dbReference>
<evidence type="ECO:0000256" key="1">
    <source>
        <dbReference type="SAM" id="MobiDB-lite"/>
    </source>
</evidence>